<keyword evidence="3" id="KW-1185">Reference proteome</keyword>
<protein>
    <recommendedName>
        <fullName evidence="4">PRC-barrel domain-containing protein</fullName>
    </recommendedName>
</protein>
<comment type="caution">
    <text evidence="2">The sequence shown here is derived from an EMBL/GenBank/DDBJ whole genome shotgun (WGS) entry which is preliminary data.</text>
</comment>
<feature type="signal peptide" evidence="1">
    <location>
        <begin position="1"/>
        <end position="22"/>
    </location>
</feature>
<evidence type="ECO:0000313" key="2">
    <source>
        <dbReference type="EMBL" id="NYH94565.1"/>
    </source>
</evidence>
<dbReference type="RefSeq" id="WP_179406466.1">
    <property type="nucleotide sequence ID" value="NZ_BMGF01000001.1"/>
</dbReference>
<dbReference type="Proteomes" id="UP000522081">
    <property type="component" value="Unassembled WGS sequence"/>
</dbReference>
<proteinExistence type="predicted"/>
<evidence type="ECO:0000256" key="1">
    <source>
        <dbReference type="SAM" id="SignalP"/>
    </source>
</evidence>
<organism evidence="2 3">
    <name type="scientific">Novosphingobium marinum</name>
    <dbReference type="NCBI Taxonomy" id="1514948"/>
    <lineage>
        <taxon>Bacteria</taxon>
        <taxon>Pseudomonadati</taxon>
        <taxon>Pseudomonadota</taxon>
        <taxon>Alphaproteobacteria</taxon>
        <taxon>Sphingomonadales</taxon>
        <taxon>Sphingomonadaceae</taxon>
        <taxon>Novosphingobium</taxon>
    </lineage>
</organism>
<accession>A0A7Z0BUR0</accession>
<feature type="chain" id="PRO_5030531996" description="PRC-barrel domain-containing protein" evidence="1">
    <location>
        <begin position="23"/>
        <end position="189"/>
    </location>
</feature>
<evidence type="ECO:0008006" key="4">
    <source>
        <dbReference type="Google" id="ProtNLM"/>
    </source>
</evidence>
<dbReference type="AlphaFoldDB" id="A0A7Z0BUR0"/>
<keyword evidence="1" id="KW-0732">Signal</keyword>
<evidence type="ECO:0000313" key="3">
    <source>
        <dbReference type="Proteomes" id="UP000522081"/>
    </source>
</evidence>
<reference evidence="2 3" key="1">
    <citation type="submission" date="2020-07" db="EMBL/GenBank/DDBJ databases">
        <title>Genomic Encyclopedia of Type Strains, Phase IV (KMG-IV): sequencing the most valuable type-strain genomes for metagenomic binning, comparative biology and taxonomic classification.</title>
        <authorList>
            <person name="Goeker M."/>
        </authorList>
    </citation>
    <scope>NUCLEOTIDE SEQUENCE [LARGE SCALE GENOMIC DNA]</scope>
    <source>
        <strain evidence="2 3">DSM 29043</strain>
    </source>
</reference>
<gene>
    <name evidence="2" type="ORF">FHS75_000870</name>
</gene>
<dbReference type="EMBL" id="JACBZF010000001">
    <property type="protein sequence ID" value="NYH94565.1"/>
    <property type="molecule type" value="Genomic_DNA"/>
</dbReference>
<name>A0A7Z0BUR0_9SPHN</name>
<sequence length="189" mass="18901">MKKTLFAAALMAASLSPATVMAQDLAPEVAAALTVGATVFGPNGNEVGTVENIADGNVVIFTGNNRATLPANSLGKNDKGLLLAVTKEQLDAFVTQAAAQADAAMAQALVPDAEVYSSDGVMVGTVGEIDGNNVTVEREAGPVALTKDMLTADADGLKLYMSEAEFNAAAAAASGEAAPAAAEDMTPAS</sequence>